<feature type="domain" description="SCP" evidence="2">
    <location>
        <begin position="32"/>
        <end position="144"/>
    </location>
</feature>
<evidence type="ECO:0000256" key="1">
    <source>
        <dbReference type="SAM" id="SignalP"/>
    </source>
</evidence>
<dbReference type="AlphaFoldDB" id="A0A0D6LX55"/>
<dbReference type="InterPro" id="IPR035940">
    <property type="entry name" value="CAP_sf"/>
</dbReference>
<keyword evidence="1" id="KW-0732">Signal</keyword>
<proteinExistence type="predicted"/>
<protein>
    <submittedName>
        <fullName evidence="3">SCP-like protein</fullName>
    </submittedName>
</protein>
<dbReference type="SMART" id="SM00198">
    <property type="entry name" value="SCP"/>
    <property type="match status" value="1"/>
</dbReference>
<dbReference type="EMBL" id="KE124858">
    <property type="protein sequence ID" value="EPB76650.1"/>
    <property type="molecule type" value="Genomic_DNA"/>
</dbReference>
<feature type="signal peptide" evidence="1">
    <location>
        <begin position="1"/>
        <end position="17"/>
    </location>
</feature>
<name>A0A0D6LX55_9BILA</name>
<dbReference type="InterPro" id="IPR014044">
    <property type="entry name" value="CAP_dom"/>
</dbReference>
<evidence type="ECO:0000259" key="2">
    <source>
        <dbReference type="SMART" id="SM00198"/>
    </source>
</evidence>
<dbReference type="SUPFAM" id="SSF55797">
    <property type="entry name" value="PR-1-like"/>
    <property type="match status" value="1"/>
</dbReference>
<dbReference type="Proteomes" id="UP000054495">
    <property type="component" value="Unassembled WGS sequence"/>
</dbReference>
<reference evidence="3 4" key="1">
    <citation type="submission" date="2013-05" db="EMBL/GenBank/DDBJ databases">
        <title>Draft genome of the parasitic nematode Anyclostoma ceylanicum.</title>
        <authorList>
            <person name="Mitreva M."/>
        </authorList>
    </citation>
    <scope>NUCLEOTIDE SEQUENCE [LARGE SCALE GENOMIC DNA]</scope>
</reference>
<organism evidence="3 4">
    <name type="scientific">Ancylostoma ceylanicum</name>
    <dbReference type="NCBI Taxonomy" id="53326"/>
    <lineage>
        <taxon>Eukaryota</taxon>
        <taxon>Metazoa</taxon>
        <taxon>Ecdysozoa</taxon>
        <taxon>Nematoda</taxon>
        <taxon>Chromadorea</taxon>
        <taxon>Rhabditida</taxon>
        <taxon>Rhabditina</taxon>
        <taxon>Rhabditomorpha</taxon>
        <taxon>Strongyloidea</taxon>
        <taxon>Ancylostomatidae</taxon>
        <taxon>Ancylostomatinae</taxon>
        <taxon>Ancylostoma</taxon>
    </lineage>
</organism>
<sequence>MSPYFVVLLLCVGSSLAGQKGPKCQNGTLTPAMRQKIVDFHNKVRARLAKGLEEDVIKAAKISNLTWDCGLENEAEGAFTTENLTDVTKIKNHGYNEYVQEYGILMANDKNTKIGCTYKVDVIEGEKLLVFVCLYDKYGGYWWAGLQ</sequence>
<feature type="chain" id="PRO_5002307546" evidence="1">
    <location>
        <begin position="18"/>
        <end position="147"/>
    </location>
</feature>
<evidence type="ECO:0000313" key="3">
    <source>
        <dbReference type="EMBL" id="EPB76650.1"/>
    </source>
</evidence>
<evidence type="ECO:0000313" key="4">
    <source>
        <dbReference type="Proteomes" id="UP000054495"/>
    </source>
</evidence>
<accession>A0A0D6LX55</accession>
<keyword evidence="4" id="KW-1185">Reference proteome</keyword>
<dbReference type="Gene3D" id="3.40.33.10">
    <property type="entry name" value="CAP"/>
    <property type="match status" value="1"/>
</dbReference>
<dbReference type="CDD" id="cd05380">
    <property type="entry name" value="CAP_euk"/>
    <property type="match status" value="1"/>
</dbReference>
<gene>
    <name evidence="3" type="ORF">ANCCEY_04280</name>
</gene>